<feature type="compositionally biased region" description="Polar residues" evidence="1">
    <location>
        <begin position="20"/>
        <end position="37"/>
    </location>
</feature>
<reference evidence="3" key="1">
    <citation type="submission" date="2022-07" db="EMBL/GenBank/DDBJ databases">
        <authorList>
            <person name="Macas J."/>
            <person name="Novak P."/>
            <person name="Neumann P."/>
        </authorList>
    </citation>
    <scope>NUCLEOTIDE SEQUENCE</scope>
</reference>
<comment type="caution">
    <text evidence="3">The sequence shown here is derived from an EMBL/GenBank/DDBJ whole genome shotgun (WGS) entry which is preliminary data.</text>
</comment>
<dbReference type="OrthoDB" id="1421006at2759"/>
<dbReference type="AlphaFoldDB" id="A0A9P1EKN7"/>
<organism evidence="3 4">
    <name type="scientific">Cuscuta europaea</name>
    <name type="common">European dodder</name>
    <dbReference type="NCBI Taxonomy" id="41803"/>
    <lineage>
        <taxon>Eukaryota</taxon>
        <taxon>Viridiplantae</taxon>
        <taxon>Streptophyta</taxon>
        <taxon>Embryophyta</taxon>
        <taxon>Tracheophyta</taxon>
        <taxon>Spermatophyta</taxon>
        <taxon>Magnoliopsida</taxon>
        <taxon>eudicotyledons</taxon>
        <taxon>Gunneridae</taxon>
        <taxon>Pentapetalae</taxon>
        <taxon>asterids</taxon>
        <taxon>lamiids</taxon>
        <taxon>Solanales</taxon>
        <taxon>Convolvulaceae</taxon>
        <taxon>Cuscuteae</taxon>
        <taxon>Cuscuta</taxon>
        <taxon>Cuscuta subgen. Cuscuta</taxon>
    </lineage>
</organism>
<dbReference type="SUPFAM" id="SSF53098">
    <property type="entry name" value="Ribonuclease H-like"/>
    <property type="match status" value="1"/>
</dbReference>
<feature type="domain" description="HAT C-terminal dimerisation" evidence="2">
    <location>
        <begin position="78"/>
        <end position="117"/>
    </location>
</feature>
<accession>A0A9P1EKN7</accession>
<sequence length="214" mass="23509">MGKTKSKASSQVGSNSRSSQMPSETQSKATRTTQVSRLQEAPIPPPAAATRPAISTCEVASNMPVGPNILYEPPPGVKVSTVASESAFSTGGRVIDAFRSSLTPKSVEALICMQNWLRGDNIITNFEDEPCVEELEFYENIEEELRNMSSSKTSRFDPTNKAKGPIIVTLEGEDNTILELGVDVGGDQEIFLMMKNMMTFDFRTIFFVYYLQTS</sequence>
<feature type="compositionally biased region" description="Low complexity" evidence="1">
    <location>
        <begin position="9"/>
        <end position="19"/>
    </location>
</feature>
<dbReference type="Proteomes" id="UP001152484">
    <property type="component" value="Unassembled WGS sequence"/>
</dbReference>
<gene>
    <name evidence="3" type="ORF">CEURO_LOCUS19902</name>
</gene>
<evidence type="ECO:0000256" key="1">
    <source>
        <dbReference type="SAM" id="MobiDB-lite"/>
    </source>
</evidence>
<evidence type="ECO:0000313" key="3">
    <source>
        <dbReference type="EMBL" id="CAH9113124.1"/>
    </source>
</evidence>
<name>A0A9P1EKN7_CUSEU</name>
<protein>
    <recommendedName>
        <fullName evidence="2">HAT C-terminal dimerisation domain-containing protein</fullName>
    </recommendedName>
</protein>
<dbReference type="Pfam" id="PF05699">
    <property type="entry name" value="Dimer_Tnp_hAT"/>
    <property type="match status" value="1"/>
</dbReference>
<dbReference type="GO" id="GO:0046983">
    <property type="term" value="F:protein dimerization activity"/>
    <property type="evidence" value="ECO:0007669"/>
    <property type="project" value="InterPro"/>
</dbReference>
<dbReference type="PANTHER" id="PTHR23272:SF161">
    <property type="entry name" value="ZINC FINGER BED DOMAIN-CONTAINING PROTEIN RICESLEEPER 1-LIKE"/>
    <property type="match status" value="1"/>
</dbReference>
<dbReference type="PANTHER" id="PTHR23272">
    <property type="entry name" value="BED FINGER-RELATED"/>
    <property type="match status" value="1"/>
</dbReference>
<proteinExistence type="predicted"/>
<feature type="region of interest" description="Disordered" evidence="1">
    <location>
        <begin position="1"/>
        <end position="52"/>
    </location>
</feature>
<evidence type="ECO:0000259" key="2">
    <source>
        <dbReference type="Pfam" id="PF05699"/>
    </source>
</evidence>
<dbReference type="InterPro" id="IPR008906">
    <property type="entry name" value="HATC_C_dom"/>
</dbReference>
<keyword evidence="4" id="KW-1185">Reference proteome</keyword>
<evidence type="ECO:0000313" key="4">
    <source>
        <dbReference type="Proteomes" id="UP001152484"/>
    </source>
</evidence>
<dbReference type="EMBL" id="CAMAPE010000060">
    <property type="protein sequence ID" value="CAH9113124.1"/>
    <property type="molecule type" value="Genomic_DNA"/>
</dbReference>
<dbReference type="InterPro" id="IPR012337">
    <property type="entry name" value="RNaseH-like_sf"/>
</dbReference>